<dbReference type="InterPro" id="IPR049712">
    <property type="entry name" value="Poly_export"/>
</dbReference>
<dbReference type="Pfam" id="PF02563">
    <property type="entry name" value="Poly_export"/>
    <property type="match status" value="2"/>
</dbReference>
<sequence length="368" mass="40015">MTPSKRQHSRRDFRRSSRLFLLLFLLAVGGLVGCKSPYLHDRLPEIACSQVPRELEMVTLPKYRVAPPDILLIEAVQEVRPADEKLVPGDELFIQASNVLPNDPLEDPLTSAFRQINNVYVVQPSGMVDLGPEYGQVLVEGLTFEEAKQAIEQHLQDDAGLVNPKVSVSLADLAGKQQISGEHLIRPDGSVSLGIYGSVPVAGRTLNEVKAAIESHLSQYLTNPEISVDVLAYNSKVIYVITDGGGFGETVIRLPVTGNETVLDAISQVQGLSSVSSKKIWVARPAPSGAEVAQVLDVDWRGITRDGITTTNYQLFPGDRIFIKSDTLIEMDNIISKALAPPERIFGFILLGNGVVRSLGQDNTGPSN</sequence>
<accession>A0A517T3F4</accession>
<keyword evidence="4" id="KW-1185">Reference proteome</keyword>
<dbReference type="InterPro" id="IPR003715">
    <property type="entry name" value="Poly_export_N"/>
</dbReference>
<dbReference type="KEGG" id="chya:V22_00980"/>
<evidence type="ECO:0000313" key="3">
    <source>
        <dbReference type="EMBL" id="QDT62900.1"/>
    </source>
</evidence>
<dbReference type="PANTHER" id="PTHR33619">
    <property type="entry name" value="POLYSACCHARIDE EXPORT PROTEIN GFCE-RELATED"/>
    <property type="match status" value="1"/>
</dbReference>
<dbReference type="EMBL" id="CP036316">
    <property type="protein sequence ID" value="QDT62900.1"/>
    <property type="molecule type" value="Genomic_DNA"/>
</dbReference>
<dbReference type="AlphaFoldDB" id="A0A517T3F4"/>
<dbReference type="OrthoDB" id="279464at2"/>
<dbReference type="GO" id="GO:0015159">
    <property type="term" value="F:polysaccharide transmembrane transporter activity"/>
    <property type="evidence" value="ECO:0007669"/>
    <property type="project" value="InterPro"/>
</dbReference>
<dbReference type="RefSeq" id="WP_145258777.1">
    <property type="nucleotide sequence ID" value="NZ_CP036316.1"/>
</dbReference>
<reference evidence="3 4" key="1">
    <citation type="submission" date="2019-02" db="EMBL/GenBank/DDBJ databases">
        <title>Deep-cultivation of Planctomycetes and their phenomic and genomic characterization uncovers novel biology.</title>
        <authorList>
            <person name="Wiegand S."/>
            <person name="Jogler M."/>
            <person name="Boedeker C."/>
            <person name="Pinto D."/>
            <person name="Vollmers J."/>
            <person name="Rivas-Marin E."/>
            <person name="Kohn T."/>
            <person name="Peeters S.H."/>
            <person name="Heuer A."/>
            <person name="Rast P."/>
            <person name="Oberbeckmann S."/>
            <person name="Bunk B."/>
            <person name="Jeske O."/>
            <person name="Meyerdierks A."/>
            <person name="Storesund J.E."/>
            <person name="Kallscheuer N."/>
            <person name="Luecker S."/>
            <person name="Lage O.M."/>
            <person name="Pohl T."/>
            <person name="Merkel B.J."/>
            <person name="Hornburger P."/>
            <person name="Mueller R.-W."/>
            <person name="Bruemmer F."/>
            <person name="Labrenz M."/>
            <person name="Spormann A.M."/>
            <person name="Op den Camp H."/>
            <person name="Overmann J."/>
            <person name="Amann R."/>
            <person name="Jetten M.S.M."/>
            <person name="Mascher T."/>
            <person name="Medema M.H."/>
            <person name="Devos D.P."/>
            <person name="Kaster A.-K."/>
            <person name="Ovreas L."/>
            <person name="Rohde M."/>
            <person name="Galperin M.Y."/>
            <person name="Jogler C."/>
        </authorList>
    </citation>
    <scope>NUCLEOTIDE SEQUENCE [LARGE SCALE GENOMIC DNA]</scope>
    <source>
        <strain evidence="3 4">V22</strain>
    </source>
</reference>
<feature type="domain" description="Polysaccharide export protein N-terminal" evidence="2">
    <location>
        <begin position="81"/>
        <end position="170"/>
    </location>
</feature>
<feature type="domain" description="Polysaccharide export protein N-terminal" evidence="2">
    <location>
        <begin position="176"/>
        <end position="230"/>
    </location>
</feature>
<gene>
    <name evidence="3" type="ORF">V22_00980</name>
</gene>
<dbReference type="PANTHER" id="PTHR33619:SF3">
    <property type="entry name" value="POLYSACCHARIDE EXPORT PROTEIN GFCE-RELATED"/>
    <property type="match status" value="1"/>
</dbReference>
<evidence type="ECO:0000313" key="4">
    <source>
        <dbReference type="Proteomes" id="UP000319976"/>
    </source>
</evidence>
<name>A0A517T3F4_9PLAN</name>
<evidence type="ECO:0000256" key="1">
    <source>
        <dbReference type="ARBA" id="ARBA00022729"/>
    </source>
</evidence>
<organism evidence="3 4">
    <name type="scientific">Calycomorphotria hydatis</name>
    <dbReference type="NCBI Taxonomy" id="2528027"/>
    <lineage>
        <taxon>Bacteria</taxon>
        <taxon>Pseudomonadati</taxon>
        <taxon>Planctomycetota</taxon>
        <taxon>Planctomycetia</taxon>
        <taxon>Planctomycetales</taxon>
        <taxon>Planctomycetaceae</taxon>
        <taxon>Calycomorphotria</taxon>
    </lineage>
</organism>
<proteinExistence type="predicted"/>
<dbReference type="PROSITE" id="PS51257">
    <property type="entry name" value="PROKAR_LIPOPROTEIN"/>
    <property type="match status" value="1"/>
</dbReference>
<dbReference type="Proteomes" id="UP000319976">
    <property type="component" value="Chromosome"/>
</dbReference>
<evidence type="ECO:0000259" key="2">
    <source>
        <dbReference type="Pfam" id="PF02563"/>
    </source>
</evidence>
<dbReference type="Gene3D" id="3.30.1950.10">
    <property type="entry name" value="wza like domain"/>
    <property type="match status" value="2"/>
</dbReference>
<keyword evidence="1" id="KW-0732">Signal</keyword>
<protein>
    <submittedName>
        <fullName evidence="3">Polysaccharide biosynthesis/export protein</fullName>
    </submittedName>
</protein>